<evidence type="ECO:0000256" key="1">
    <source>
        <dbReference type="SAM" id="Phobius"/>
    </source>
</evidence>
<dbReference type="EMBL" id="CP115300">
    <property type="protein sequence ID" value="WBO61671.1"/>
    <property type="molecule type" value="Genomic_DNA"/>
</dbReference>
<keyword evidence="1" id="KW-0812">Transmembrane</keyword>
<name>A0ABY7NTW5_9ACTN</name>
<gene>
    <name evidence="2" type="ORF">O1G22_01770</name>
</gene>
<sequence length="303" mass="32204">MTAFLNTLGGRLAERWMSLLAIPGLIYLAALACAITLGQRHWNEPGRLRARLDALAAAPGAHSPGGVAVAAIAVLAGSAAVGVGVQAVGTWWERAWLTDTRGPVTRRLTARRRRRWEAADSAYRAALVAAGRATIAGADDAGPLTEAAERHYAARARIAFAVPRYPFWAGDRITAPEHRVWRAYRLNLTAAWPHLWLLAPDGTRQELSTARTAFTSACRLHAWAVAYLLLGACWWPAAVIGVLAAATAVPRGRSAASAFADLAEALTDLHGKDLALALGIPCDSGLTQEVGTEMTRVLNKGVA</sequence>
<organism evidence="2 3">
    <name type="scientific">Streptomyces camelliae</name>
    <dbReference type="NCBI Taxonomy" id="3004093"/>
    <lineage>
        <taxon>Bacteria</taxon>
        <taxon>Bacillati</taxon>
        <taxon>Actinomycetota</taxon>
        <taxon>Actinomycetes</taxon>
        <taxon>Kitasatosporales</taxon>
        <taxon>Streptomycetaceae</taxon>
        <taxon>Streptomyces</taxon>
    </lineage>
</organism>
<evidence type="ECO:0000313" key="3">
    <source>
        <dbReference type="Proteomes" id="UP001212326"/>
    </source>
</evidence>
<accession>A0ABY7NTW5</accession>
<dbReference type="RefSeq" id="WP_270079630.1">
    <property type="nucleotide sequence ID" value="NZ_CP115300.1"/>
</dbReference>
<keyword evidence="1" id="KW-1133">Transmembrane helix</keyword>
<evidence type="ECO:0000313" key="2">
    <source>
        <dbReference type="EMBL" id="WBO61671.1"/>
    </source>
</evidence>
<dbReference type="Proteomes" id="UP001212326">
    <property type="component" value="Chromosome"/>
</dbReference>
<feature type="transmembrane region" description="Helical" evidence="1">
    <location>
        <begin position="224"/>
        <end position="246"/>
    </location>
</feature>
<reference evidence="2 3" key="1">
    <citation type="submission" date="2022-12" db="EMBL/GenBank/DDBJ databases">
        <authorList>
            <person name="Mo P."/>
        </authorList>
    </citation>
    <scope>NUCLEOTIDE SEQUENCE [LARGE SCALE GENOMIC DNA]</scope>
    <source>
        <strain evidence="2 3">HUAS 2-6</strain>
    </source>
</reference>
<protein>
    <recommendedName>
        <fullName evidence="4">Vegetative cell wall protein gp1</fullName>
    </recommendedName>
</protein>
<proteinExistence type="predicted"/>
<evidence type="ECO:0008006" key="4">
    <source>
        <dbReference type="Google" id="ProtNLM"/>
    </source>
</evidence>
<keyword evidence="3" id="KW-1185">Reference proteome</keyword>
<feature type="transmembrane region" description="Helical" evidence="1">
    <location>
        <begin position="16"/>
        <end position="37"/>
    </location>
</feature>
<keyword evidence="1" id="KW-0472">Membrane</keyword>